<dbReference type="AlphaFoldDB" id="A0AAP6B4I3"/>
<evidence type="ECO:0000256" key="1">
    <source>
        <dbReference type="SAM" id="Phobius"/>
    </source>
</evidence>
<dbReference type="Proteomes" id="UP001282288">
    <property type="component" value="Unassembled WGS sequence"/>
</dbReference>
<evidence type="ECO:0008006" key="6">
    <source>
        <dbReference type="Google" id="ProtNLM"/>
    </source>
</evidence>
<dbReference type="Proteomes" id="UP001272987">
    <property type="component" value="Unassembled WGS sequence"/>
</dbReference>
<comment type="caution">
    <text evidence="2">The sequence shown here is derived from an EMBL/GenBank/DDBJ whole genome shotgun (WGS) entry which is preliminary data.</text>
</comment>
<dbReference type="RefSeq" id="WP_010355229.1">
    <property type="nucleotide sequence ID" value="NZ_CP122369.1"/>
</dbReference>
<evidence type="ECO:0000313" key="5">
    <source>
        <dbReference type="Proteomes" id="UP001282288"/>
    </source>
</evidence>
<organism evidence="2 5">
    <name type="scientific">Streptomyces acidiscabies</name>
    <dbReference type="NCBI Taxonomy" id="42234"/>
    <lineage>
        <taxon>Bacteria</taxon>
        <taxon>Bacillati</taxon>
        <taxon>Actinomycetota</taxon>
        <taxon>Actinomycetes</taxon>
        <taxon>Kitasatosporales</taxon>
        <taxon>Streptomycetaceae</taxon>
        <taxon>Streptomyces</taxon>
    </lineage>
</organism>
<reference evidence="2 4" key="1">
    <citation type="journal article" date="2023" name="Microb. Genom.">
        <title>Mesoterricola silvestris gen. nov., sp. nov., Mesoterricola sediminis sp. nov., Geothrix oryzae sp. nov., Geothrix edaphica sp. nov., Geothrix rubra sp. nov., and Geothrix limicola sp. nov., six novel members of Acidobacteriota isolated from soils.</title>
        <authorList>
            <person name="Weisberg A.J."/>
            <person name="Pearce E."/>
            <person name="Kramer C.G."/>
            <person name="Chang J.H."/>
            <person name="Clarke C.R."/>
        </authorList>
    </citation>
    <scope>NUCLEOTIDE SEQUENCE</scope>
    <source>
        <strain evidence="3 4">NB05-1H</strain>
        <strain evidence="2">NRRL_B-16521</strain>
    </source>
</reference>
<evidence type="ECO:0000313" key="4">
    <source>
        <dbReference type="Proteomes" id="UP001272987"/>
    </source>
</evidence>
<evidence type="ECO:0000313" key="3">
    <source>
        <dbReference type="EMBL" id="MDX3018508.1"/>
    </source>
</evidence>
<sequence length="287" mass="29410">MPSFPLRLQLRACAAGLCIAGAAGLVVVGQTTRWAEDTLLSTSGFVAALAPVPDDPAVGKLIGEQAQRQLFDAADLSLPFGEAQVRRMVADATPSLVDSAAFRWSWKAALRTSHAQLVKVLRDDSLIGLSRDGLDITVHVAVKEAGVPGPLAALLPPDLDLSFTLIRKPALHRAAQAVEVTDALSGVLVPAAVGLGIAGLLLARRRVRTLVVALAAIAFVTGAVRLVIAVAQSAGPSRPAVADAAVRGLTEPLADGLVTVMAVSAFLCAGLAAVHVALSRRGGKTTG</sequence>
<keyword evidence="1" id="KW-0812">Transmembrane</keyword>
<feature type="transmembrane region" description="Helical" evidence="1">
    <location>
        <begin position="210"/>
        <end position="231"/>
    </location>
</feature>
<keyword evidence="4" id="KW-1185">Reference proteome</keyword>
<accession>A0AAP6B4I3</accession>
<dbReference type="GeneID" id="69808175"/>
<proteinExistence type="predicted"/>
<name>A0AAP6B4I3_9ACTN</name>
<feature type="transmembrane region" description="Helical" evidence="1">
    <location>
        <begin position="257"/>
        <end position="278"/>
    </location>
</feature>
<gene>
    <name evidence="2" type="ORF">PV399_00185</name>
    <name evidence="3" type="ORF">PV666_11495</name>
</gene>
<keyword evidence="1" id="KW-1133">Transmembrane helix</keyword>
<feature type="transmembrane region" description="Helical" evidence="1">
    <location>
        <begin position="183"/>
        <end position="203"/>
    </location>
</feature>
<dbReference type="EMBL" id="JARAWP010000006">
    <property type="protein sequence ID" value="MDX3018508.1"/>
    <property type="molecule type" value="Genomic_DNA"/>
</dbReference>
<evidence type="ECO:0000313" key="2">
    <source>
        <dbReference type="EMBL" id="MDX2958141.1"/>
    </source>
</evidence>
<dbReference type="EMBL" id="JARAWC010000001">
    <property type="protein sequence ID" value="MDX2958141.1"/>
    <property type="molecule type" value="Genomic_DNA"/>
</dbReference>
<protein>
    <recommendedName>
        <fullName evidence="6">Integral membrane protein</fullName>
    </recommendedName>
</protein>
<keyword evidence="1" id="KW-0472">Membrane</keyword>